<protein>
    <submittedName>
        <fullName evidence="3">Uncharacterized protein</fullName>
    </submittedName>
</protein>
<keyword evidence="2" id="KW-0804">Transcription</keyword>
<sequence>MSDQILDETTCFDTIYREIEIGLDPKFIGNEERAIHRILDHMKYKYNYELKGVLMDFRHMKFVSELGRIIDDQPLIYWKIGATFNTFNVSVGQLLRAKINRMGAEYCGALMGTCIDATVMFAEDIDKEELMPYIRIGQE</sequence>
<accession>A0A7R9L2M8</accession>
<dbReference type="EMBL" id="OC867853">
    <property type="protein sequence ID" value="CAD7633739.1"/>
    <property type="molecule type" value="Genomic_DNA"/>
</dbReference>
<dbReference type="Proteomes" id="UP000759131">
    <property type="component" value="Unassembled WGS sequence"/>
</dbReference>
<dbReference type="AlphaFoldDB" id="A0A7R9L2M8"/>
<organism evidence="3">
    <name type="scientific">Medioppia subpectinata</name>
    <dbReference type="NCBI Taxonomy" id="1979941"/>
    <lineage>
        <taxon>Eukaryota</taxon>
        <taxon>Metazoa</taxon>
        <taxon>Ecdysozoa</taxon>
        <taxon>Arthropoda</taxon>
        <taxon>Chelicerata</taxon>
        <taxon>Arachnida</taxon>
        <taxon>Acari</taxon>
        <taxon>Acariformes</taxon>
        <taxon>Sarcoptiformes</taxon>
        <taxon>Oribatida</taxon>
        <taxon>Brachypylina</taxon>
        <taxon>Oppioidea</taxon>
        <taxon>Oppiidae</taxon>
        <taxon>Medioppia</taxon>
    </lineage>
</organism>
<dbReference type="InterPro" id="IPR036898">
    <property type="entry name" value="RNA_pol_Rpb7-like_N_sf"/>
</dbReference>
<dbReference type="EMBL" id="CAJPIZ010013278">
    <property type="protein sequence ID" value="CAG2114169.1"/>
    <property type="molecule type" value="Genomic_DNA"/>
</dbReference>
<keyword evidence="1" id="KW-0240">DNA-directed RNA polymerase</keyword>
<keyword evidence="4" id="KW-1185">Reference proteome</keyword>
<gene>
    <name evidence="3" type="ORF">OSB1V03_LOCUS14135</name>
</gene>
<reference evidence="3" key="1">
    <citation type="submission" date="2020-11" db="EMBL/GenBank/DDBJ databases">
        <authorList>
            <person name="Tran Van P."/>
        </authorList>
    </citation>
    <scope>NUCLEOTIDE SEQUENCE</scope>
</reference>
<dbReference type="GO" id="GO:0000428">
    <property type="term" value="C:DNA-directed RNA polymerase complex"/>
    <property type="evidence" value="ECO:0007669"/>
    <property type="project" value="UniProtKB-KW"/>
</dbReference>
<dbReference type="OrthoDB" id="10250504at2759"/>
<evidence type="ECO:0000313" key="3">
    <source>
        <dbReference type="EMBL" id="CAD7633739.1"/>
    </source>
</evidence>
<proteinExistence type="predicted"/>
<evidence type="ECO:0000256" key="1">
    <source>
        <dbReference type="ARBA" id="ARBA00022478"/>
    </source>
</evidence>
<evidence type="ECO:0000313" key="4">
    <source>
        <dbReference type="Proteomes" id="UP000759131"/>
    </source>
</evidence>
<feature type="non-terminal residue" evidence="3">
    <location>
        <position position="1"/>
    </location>
</feature>
<dbReference type="Gene3D" id="3.30.1490.120">
    <property type="entry name" value="RNA polymerase Rpb7-like, N-terminal domain"/>
    <property type="match status" value="1"/>
</dbReference>
<evidence type="ECO:0000256" key="2">
    <source>
        <dbReference type="ARBA" id="ARBA00023163"/>
    </source>
</evidence>
<name>A0A7R9L2M8_9ACAR</name>